<dbReference type="InterPro" id="IPR000835">
    <property type="entry name" value="HTH_MarR-typ"/>
</dbReference>
<dbReference type="PANTHER" id="PTHR33164:SF43">
    <property type="entry name" value="HTH-TYPE TRANSCRIPTIONAL REPRESSOR YETL"/>
    <property type="match status" value="1"/>
</dbReference>
<evidence type="ECO:0000259" key="1">
    <source>
        <dbReference type="PROSITE" id="PS50995"/>
    </source>
</evidence>
<dbReference type="PANTHER" id="PTHR33164">
    <property type="entry name" value="TRANSCRIPTIONAL REGULATOR, MARR FAMILY"/>
    <property type="match status" value="1"/>
</dbReference>
<comment type="caution">
    <text evidence="2">The sequence shown here is derived from an EMBL/GenBank/DDBJ whole genome shotgun (WGS) entry which is preliminary data.</text>
</comment>
<dbReference type="PROSITE" id="PS50995">
    <property type="entry name" value="HTH_MARR_2"/>
    <property type="match status" value="1"/>
</dbReference>
<dbReference type="PRINTS" id="PR00598">
    <property type="entry name" value="HTHMARR"/>
</dbReference>
<feature type="domain" description="HTH marR-type" evidence="1">
    <location>
        <begin position="73"/>
        <end position="210"/>
    </location>
</feature>
<reference evidence="3" key="1">
    <citation type="journal article" date="2019" name="Int. J. Syst. Evol. Microbiol.">
        <title>The Global Catalogue of Microorganisms (GCM) 10K type strain sequencing project: providing services to taxonomists for standard genome sequencing and annotation.</title>
        <authorList>
            <consortium name="The Broad Institute Genomics Platform"/>
            <consortium name="The Broad Institute Genome Sequencing Center for Infectious Disease"/>
            <person name="Wu L."/>
            <person name="Ma J."/>
        </authorList>
    </citation>
    <scope>NUCLEOTIDE SEQUENCE [LARGE SCALE GENOMIC DNA]</scope>
    <source>
        <strain evidence="3">JCM 3399</strain>
    </source>
</reference>
<dbReference type="Proteomes" id="UP000654471">
    <property type="component" value="Unassembled WGS sequence"/>
</dbReference>
<evidence type="ECO:0000313" key="3">
    <source>
        <dbReference type="Proteomes" id="UP000654471"/>
    </source>
</evidence>
<dbReference type="SUPFAM" id="SSF46785">
    <property type="entry name" value="Winged helix' DNA-binding domain"/>
    <property type="match status" value="1"/>
</dbReference>
<sequence length="227" mass="24763">MIEDRTRLAQTRLEVGRMPNGARTAESCAGPCRLPAGGTSGSGHILVRNAADPGTGARYSAPMPDPVRDQDSVAALQKVLATLSYLLTRSRAHERQALQAGVTAGRSDLYLLMALENSGGVSRVGDLAAQLMVEPPHVTRQIGQLESQDLVERTPDSLDRRARQVAITPHGREVLRSFQHARLAELRQALSDFDDAELDTTMAVLERLVVYVREKHAEEPRQRGRGA</sequence>
<protein>
    <recommendedName>
        <fullName evidence="1">HTH marR-type domain-containing protein</fullName>
    </recommendedName>
</protein>
<dbReference type="Pfam" id="PF01047">
    <property type="entry name" value="MarR"/>
    <property type="match status" value="1"/>
</dbReference>
<evidence type="ECO:0000313" key="2">
    <source>
        <dbReference type="EMBL" id="GGV04678.1"/>
    </source>
</evidence>
<dbReference type="Gene3D" id="1.10.10.10">
    <property type="entry name" value="Winged helix-like DNA-binding domain superfamily/Winged helix DNA-binding domain"/>
    <property type="match status" value="1"/>
</dbReference>
<proteinExistence type="predicted"/>
<organism evidence="2 3">
    <name type="scientific">Streptomyces albospinus</name>
    <dbReference type="NCBI Taxonomy" id="285515"/>
    <lineage>
        <taxon>Bacteria</taxon>
        <taxon>Bacillati</taxon>
        <taxon>Actinomycetota</taxon>
        <taxon>Actinomycetes</taxon>
        <taxon>Kitasatosporales</taxon>
        <taxon>Streptomycetaceae</taxon>
        <taxon>Streptomyces</taxon>
    </lineage>
</organism>
<name>A0ABQ2VR38_9ACTN</name>
<gene>
    <name evidence="2" type="ORF">GCM10010211_84780</name>
</gene>
<dbReference type="InterPro" id="IPR039422">
    <property type="entry name" value="MarR/SlyA-like"/>
</dbReference>
<accession>A0ABQ2VR38</accession>
<dbReference type="InterPro" id="IPR036388">
    <property type="entry name" value="WH-like_DNA-bd_sf"/>
</dbReference>
<keyword evidence="3" id="KW-1185">Reference proteome</keyword>
<dbReference type="EMBL" id="BMRP01000099">
    <property type="protein sequence ID" value="GGV04678.1"/>
    <property type="molecule type" value="Genomic_DNA"/>
</dbReference>
<dbReference type="SMART" id="SM00347">
    <property type="entry name" value="HTH_MARR"/>
    <property type="match status" value="1"/>
</dbReference>
<dbReference type="InterPro" id="IPR036390">
    <property type="entry name" value="WH_DNA-bd_sf"/>
</dbReference>